<protein>
    <submittedName>
        <fullName evidence="1">Dipeptidase</fullName>
    </submittedName>
</protein>
<accession>A0ABD6ARV3</accession>
<dbReference type="InterPro" id="IPR008257">
    <property type="entry name" value="Pept_M19"/>
</dbReference>
<organism evidence="1 2">
    <name type="scientific">Halomarina rubra</name>
    <dbReference type="NCBI Taxonomy" id="2071873"/>
    <lineage>
        <taxon>Archaea</taxon>
        <taxon>Methanobacteriati</taxon>
        <taxon>Methanobacteriota</taxon>
        <taxon>Stenosarchaea group</taxon>
        <taxon>Halobacteria</taxon>
        <taxon>Halobacteriales</taxon>
        <taxon>Natronomonadaceae</taxon>
        <taxon>Halomarina</taxon>
    </lineage>
</organism>
<dbReference type="AlphaFoldDB" id="A0ABD6ARV3"/>
<proteinExistence type="predicted"/>
<dbReference type="Proteomes" id="UP001597187">
    <property type="component" value="Unassembled WGS sequence"/>
</dbReference>
<dbReference type="EMBL" id="JBHUDC010000002">
    <property type="protein sequence ID" value="MFD1512263.1"/>
    <property type="molecule type" value="Genomic_DNA"/>
</dbReference>
<dbReference type="PROSITE" id="PS00869">
    <property type="entry name" value="RENAL_DIPEPTIDASE_1"/>
    <property type="match status" value="1"/>
</dbReference>
<evidence type="ECO:0000313" key="1">
    <source>
        <dbReference type="EMBL" id="MFD1512263.1"/>
    </source>
</evidence>
<dbReference type="GO" id="GO:0016805">
    <property type="term" value="F:dipeptidase activity"/>
    <property type="evidence" value="ECO:0007669"/>
    <property type="project" value="UniProtKB-ARBA"/>
</dbReference>
<name>A0ABD6ARV3_9EURY</name>
<evidence type="ECO:0000313" key="2">
    <source>
        <dbReference type="Proteomes" id="UP001597187"/>
    </source>
</evidence>
<reference evidence="1 2" key="1">
    <citation type="journal article" date="2019" name="Int. J. Syst. Evol. Microbiol.">
        <title>The Global Catalogue of Microorganisms (GCM) 10K type strain sequencing project: providing services to taxonomists for standard genome sequencing and annotation.</title>
        <authorList>
            <consortium name="The Broad Institute Genomics Platform"/>
            <consortium name="The Broad Institute Genome Sequencing Center for Infectious Disease"/>
            <person name="Wu L."/>
            <person name="Ma J."/>
        </authorList>
    </citation>
    <scope>NUCLEOTIDE SEQUENCE [LARGE SCALE GENOMIC DNA]</scope>
    <source>
        <strain evidence="1 2">CGMCC 1.12563</strain>
    </source>
</reference>
<dbReference type="PROSITE" id="PS51365">
    <property type="entry name" value="RENAL_DIPEPTIDASE_2"/>
    <property type="match status" value="1"/>
</dbReference>
<dbReference type="RefSeq" id="WP_250872247.1">
    <property type="nucleotide sequence ID" value="NZ_JALXFV010000002.1"/>
</dbReference>
<keyword evidence="2" id="KW-1185">Reference proteome</keyword>
<dbReference type="Gene3D" id="3.20.20.140">
    <property type="entry name" value="Metal-dependent hydrolases"/>
    <property type="match status" value="1"/>
</dbReference>
<dbReference type="SUPFAM" id="SSF51556">
    <property type="entry name" value="Metallo-dependent hydrolases"/>
    <property type="match status" value="1"/>
</dbReference>
<sequence>MDYHRLFDGHNDTLLDLHLDERGGGRSFFERSAEGHVDLPRAREAGFGGGLFAIFVPYEERPEFVETDEGYEMPLADQVDTERAKRFTFDVLARLYRLERRSAGDLRVCRSAVDVREAWADEALAAVAHLEGAAAVEPDLSNLDLLYAAGVRSIGLTWARPNAFATGAQFAYPRDPDVGPGLTDAGVELVRACEERGILVDCAHLTAAGFWDVAATTRAPLVVSHAAVHDICPSTRNLTDEQLDAIGESDGVVGISLAVENLRADGDRVLDTPVSVVADHVEYVAERIGVEHVALGSDFDGCTVPETVGDVTGLRAILDELHERGFERRDFEQFCSENWLRVLAQTGG</sequence>
<gene>
    <name evidence="1" type="ORF">ACFSBT_03085</name>
</gene>
<dbReference type="CDD" id="cd01301">
    <property type="entry name" value="rDP_like"/>
    <property type="match status" value="1"/>
</dbReference>
<dbReference type="PANTHER" id="PTHR10443">
    <property type="entry name" value="MICROSOMAL DIPEPTIDASE"/>
    <property type="match status" value="1"/>
</dbReference>
<dbReference type="InterPro" id="IPR000180">
    <property type="entry name" value="Dipep_AS"/>
</dbReference>
<dbReference type="InterPro" id="IPR032466">
    <property type="entry name" value="Metal_Hydrolase"/>
</dbReference>
<dbReference type="Pfam" id="PF01244">
    <property type="entry name" value="Peptidase_M19"/>
    <property type="match status" value="1"/>
</dbReference>
<comment type="caution">
    <text evidence="1">The sequence shown here is derived from an EMBL/GenBank/DDBJ whole genome shotgun (WGS) entry which is preliminary data.</text>
</comment>
<dbReference type="PANTHER" id="PTHR10443:SF12">
    <property type="entry name" value="DIPEPTIDASE"/>
    <property type="match status" value="1"/>
</dbReference>